<dbReference type="InterPro" id="IPR029063">
    <property type="entry name" value="SAM-dependent_MTases_sf"/>
</dbReference>
<dbReference type="EMBL" id="JAXOVC010000002">
    <property type="protein sequence ID" value="KAK4506151.1"/>
    <property type="molecule type" value="Genomic_DNA"/>
</dbReference>
<dbReference type="InterPro" id="IPR051419">
    <property type="entry name" value="Lys/N-term_MeTrsfase_sf"/>
</dbReference>
<reference evidence="5 6" key="1">
    <citation type="journal article" date="2023" name="G3 (Bethesda)">
        <title>A chromosome-level genome assembly of Zasmidium syzygii isolated from banana leaves.</title>
        <authorList>
            <person name="van Westerhoven A.C."/>
            <person name="Mehrabi R."/>
            <person name="Talebi R."/>
            <person name="Steentjes M.B.F."/>
            <person name="Corcolon B."/>
            <person name="Chong P.A."/>
            <person name="Kema G.H.J."/>
            <person name="Seidl M.F."/>
        </authorList>
    </citation>
    <scope>NUCLEOTIDE SEQUENCE [LARGE SCALE GENOMIC DNA]</scope>
    <source>
        <strain evidence="5 6">P124</strain>
    </source>
</reference>
<evidence type="ECO:0000256" key="3">
    <source>
        <dbReference type="ARBA" id="ARBA00022679"/>
    </source>
</evidence>
<dbReference type="SUPFAM" id="SSF53335">
    <property type="entry name" value="S-adenosyl-L-methionine-dependent methyltransferases"/>
    <property type="match status" value="1"/>
</dbReference>
<evidence type="ECO:0000256" key="2">
    <source>
        <dbReference type="ARBA" id="ARBA00022603"/>
    </source>
</evidence>
<keyword evidence="6" id="KW-1185">Reference proteome</keyword>
<evidence type="ECO:0000313" key="6">
    <source>
        <dbReference type="Proteomes" id="UP001305779"/>
    </source>
</evidence>
<keyword evidence="2" id="KW-0489">Methyltransferase</keyword>
<dbReference type="Gene3D" id="3.40.50.150">
    <property type="entry name" value="Vaccinia Virus protein VP39"/>
    <property type="match status" value="1"/>
</dbReference>
<dbReference type="PANTHER" id="PTHR12176:SF84">
    <property type="entry name" value="METHYLTRANSFERASE DOMAIN-CONTAINING PROTEIN"/>
    <property type="match status" value="1"/>
</dbReference>
<comment type="similarity">
    <text evidence="1">Belongs to the methyltransferase superfamily.</text>
</comment>
<dbReference type="Proteomes" id="UP001305779">
    <property type="component" value="Unassembled WGS sequence"/>
</dbReference>
<feature type="region of interest" description="Disordered" evidence="4">
    <location>
        <begin position="82"/>
        <end position="113"/>
    </location>
</feature>
<protein>
    <submittedName>
        <fullName evidence="5">Uncharacterized protein</fullName>
    </submittedName>
</protein>
<proteinExistence type="inferred from homology"/>
<comment type="caution">
    <text evidence="5">The sequence shown here is derived from an EMBL/GenBank/DDBJ whole genome shotgun (WGS) entry which is preliminary data.</text>
</comment>
<feature type="compositionally biased region" description="Basic and acidic residues" evidence="4">
    <location>
        <begin position="85"/>
        <end position="101"/>
    </location>
</feature>
<name>A0ABR0EYI5_ZASCE</name>
<gene>
    <name evidence="5" type="ORF">PRZ48_004116</name>
</gene>
<evidence type="ECO:0000313" key="5">
    <source>
        <dbReference type="EMBL" id="KAK4506151.1"/>
    </source>
</evidence>
<organism evidence="5 6">
    <name type="scientific">Zasmidium cellare</name>
    <name type="common">Wine cellar mold</name>
    <name type="synonym">Racodium cellare</name>
    <dbReference type="NCBI Taxonomy" id="395010"/>
    <lineage>
        <taxon>Eukaryota</taxon>
        <taxon>Fungi</taxon>
        <taxon>Dikarya</taxon>
        <taxon>Ascomycota</taxon>
        <taxon>Pezizomycotina</taxon>
        <taxon>Dothideomycetes</taxon>
        <taxon>Dothideomycetidae</taxon>
        <taxon>Mycosphaerellales</taxon>
        <taxon>Mycosphaerellaceae</taxon>
        <taxon>Zasmidium</taxon>
    </lineage>
</organism>
<evidence type="ECO:0000256" key="1">
    <source>
        <dbReference type="ARBA" id="ARBA00008361"/>
    </source>
</evidence>
<keyword evidence="3" id="KW-0808">Transferase</keyword>
<dbReference type="PANTHER" id="PTHR12176">
    <property type="entry name" value="SAM-DEPENDENT METHYLTRANSFERASE SUPERFAMILY PROTEIN"/>
    <property type="match status" value="1"/>
</dbReference>
<evidence type="ECO:0000256" key="4">
    <source>
        <dbReference type="SAM" id="MobiDB-lite"/>
    </source>
</evidence>
<accession>A0ABR0EYI5</accession>
<sequence>MPDFSQQSYWDTRFAADQTPFDWLLPASALCTLARDMLDDPPALEKAQILHIGCGTSDSSVLRSLVRDPEQVHNVDYSEAGVEAGEGREREVMKSEGREVGEGDGGVWEEGGEKKHDSASFQEIIKTPSSRTMRWSCMDLLSLQSTLGLLHHQLASKKLYDLVLDKSTSDSISCGQDIPLPLPYPLSINGWTRRLQNSGTSTTGSVHPLHLLAVHLAALTTPRTARWIVVSYSEDRFPFLPPFPQSTGAGMLDDGVIKAGFPHPFQLWKLERKERVEVGKAEEEETLSERRKRLSQPGYVHRPRVGHWVYVLRRTEAVVVD</sequence>